<dbReference type="EMBL" id="ML738328">
    <property type="protein sequence ID" value="KAE8313045.1"/>
    <property type="molecule type" value="Genomic_DNA"/>
</dbReference>
<dbReference type="InterPro" id="IPR055530">
    <property type="entry name" value="DUF7104"/>
</dbReference>
<evidence type="ECO:0008006" key="3">
    <source>
        <dbReference type="Google" id="ProtNLM"/>
    </source>
</evidence>
<proteinExistence type="predicted"/>
<dbReference type="AlphaFoldDB" id="A0A5N6VWV7"/>
<name>A0A5N6VWV7_9EURO</name>
<reference evidence="2" key="1">
    <citation type="submission" date="2019-04" db="EMBL/GenBank/DDBJ databases">
        <title>Friends and foes A comparative genomics studyof 23 Aspergillus species from section Flavi.</title>
        <authorList>
            <consortium name="DOE Joint Genome Institute"/>
            <person name="Kjaerbolling I."/>
            <person name="Vesth T."/>
            <person name="Frisvad J.C."/>
            <person name="Nybo J.L."/>
            <person name="Theobald S."/>
            <person name="Kildgaard S."/>
            <person name="Isbrandt T."/>
            <person name="Kuo A."/>
            <person name="Sato A."/>
            <person name="Lyhne E.K."/>
            <person name="Kogle M.E."/>
            <person name="Wiebenga A."/>
            <person name="Kun R.S."/>
            <person name="Lubbers R.J."/>
            <person name="Makela M.R."/>
            <person name="Barry K."/>
            <person name="Chovatia M."/>
            <person name="Clum A."/>
            <person name="Daum C."/>
            <person name="Haridas S."/>
            <person name="He G."/>
            <person name="LaButti K."/>
            <person name="Lipzen A."/>
            <person name="Mondo S."/>
            <person name="Riley R."/>
            <person name="Salamov A."/>
            <person name="Simmons B.A."/>
            <person name="Magnuson J.K."/>
            <person name="Henrissat B."/>
            <person name="Mortensen U.H."/>
            <person name="Larsen T.O."/>
            <person name="Devries R.P."/>
            <person name="Grigoriev I.V."/>
            <person name="Machida M."/>
            <person name="Baker S.E."/>
            <person name="Andersen M.R."/>
        </authorList>
    </citation>
    <scope>NUCLEOTIDE SEQUENCE [LARGE SCALE GENOMIC DNA]</scope>
    <source>
        <strain evidence="2">CBS 130015</strain>
    </source>
</reference>
<dbReference type="Pfam" id="PF23397">
    <property type="entry name" value="DUF7104"/>
    <property type="match status" value="1"/>
</dbReference>
<accession>A0A5N6VWV7</accession>
<evidence type="ECO:0000313" key="2">
    <source>
        <dbReference type="Proteomes" id="UP000325433"/>
    </source>
</evidence>
<sequence>MSLETGSRDVSLIWSWKSCISIVGKGGEYECPLQSIAFQAPVERKDDIRSIVEDLVVERIAKTDWEAVSVILGQARITLPVTDKVLCAAATSTEESHYIYMIKTWGVDSLPMSSQVLEAAARNFYLTGLQLIQHHCKDMTQYTTDRVLQAALTNPSDFTYSMVKILCGESGENVPITEDVLKAAAARSRGPTQDIMLFLCEHGGENLPITEDVLKVAVSHASAASLAMVIILCEYAGGNPPITEDVLKVASGLDLFAGAAILIALCEFAGRDPPITEDVLKAVAERTESNGDIFMKILFHYGNESLRITEAILCEVVGNTSPSAPKLMQWLCESSGKNLPITEAVLWRALTNKGGGRRSRRSTLFDRKVFDPYYGKRTMIEFLCHYGRANVPITDEMIAYEIDDDPLTSHILRDHARKIQSGSWGVREAVRRFRDPEIIFCQMVRSAKVNLGVDKDKRIYEKNIVWIQESLRDVGAETKFKSRRWLELK</sequence>
<dbReference type="Proteomes" id="UP000325433">
    <property type="component" value="Unassembled WGS sequence"/>
</dbReference>
<gene>
    <name evidence="1" type="ORF">BDV41DRAFT_577000</name>
</gene>
<organism evidence="1 2">
    <name type="scientific">Aspergillus transmontanensis</name>
    <dbReference type="NCBI Taxonomy" id="1034304"/>
    <lineage>
        <taxon>Eukaryota</taxon>
        <taxon>Fungi</taxon>
        <taxon>Dikarya</taxon>
        <taxon>Ascomycota</taxon>
        <taxon>Pezizomycotina</taxon>
        <taxon>Eurotiomycetes</taxon>
        <taxon>Eurotiomycetidae</taxon>
        <taxon>Eurotiales</taxon>
        <taxon>Aspergillaceae</taxon>
        <taxon>Aspergillus</taxon>
        <taxon>Aspergillus subgen. Circumdati</taxon>
    </lineage>
</organism>
<keyword evidence="2" id="KW-1185">Reference proteome</keyword>
<evidence type="ECO:0000313" key="1">
    <source>
        <dbReference type="EMBL" id="KAE8313045.1"/>
    </source>
</evidence>
<protein>
    <recommendedName>
        <fullName evidence="3">Armadillo-type protein</fullName>
    </recommendedName>
</protein>